<proteinExistence type="predicted"/>
<name>A0A8X6KLD0_TRICU</name>
<dbReference type="AlphaFoldDB" id="A0A8X6KLD0"/>
<evidence type="ECO:0000313" key="2">
    <source>
        <dbReference type="Proteomes" id="UP000887116"/>
    </source>
</evidence>
<evidence type="ECO:0000313" key="1">
    <source>
        <dbReference type="EMBL" id="GFQ79565.1"/>
    </source>
</evidence>
<sequence>MLPGVLYLEVILRDLYLLCDSTMLLWLSFLQKEICYAKNILLQMTSLTKKTKCRNQQQYITQKRESWKTLCSSIDARAPNSKLWRIAKSFSNDQHQVKNSNIVLDFLGQVLQDNKDAANIVGKLYKTLVF</sequence>
<dbReference type="OrthoDB" id="6430380at2759"/>
<dbReference type="Proteomes" id="UP000887116">
    <property type="component" value="Unassembled WGS sequence"/>
</dbReference>
<accession>A0A8X6KLD0</accession>
<comment type="caution">
    <text evidence="1">The sequence shown here is derived from an EMBL/GenBank/DDBJ whole genome shotgun (WGS) entry which is preliminary data.</text>
</comment>
<reference evidence="1" key="1">
    <citation type="submission" date="2020-07" db="EMBL/GenBank/DDBJ databases">
        <title>Multicomponent nature underlies the extraordinary mechanical properties of spider dragline silk.</title>
        <authorList>
            <person name="Kono N."/>
            <person name="Nakamura H."/>
            <person name="Mori M."/>
            <person name="Yoshida Y."/>
            <person name="Ohtoshi R."/>
            <person name="Malay A.D."/>
            <person name="Moran D.A.P."/>
            <person name="Tomita M."/>
            <person name="Numata K."/>
            <person name="Arakawa K."/>
        </authorList>
    </citation>
    <scope>NUCLEOTIDE SEQUENCE</scope>
</reference>
<protein>
    <submittedName>
        <fullName evidence="1">Uncharacterized protein</fullName>
    </submittedName>
</protein>
<gene>
    <name evidence="1" type="ORF">TNCT_528421</name>
</gene>
<keyword evidence="2" id="KW-1185">Reference proteome</keyword>
<dbReference type="EMBL" id="BMAO01012197">
    <property type="protein sequence ID" value="GFQ79565.1"/>
    <property type="molecule type" value="Genomic_DNA"/>
</dbReference>
<organism evidence="1 2">
    <name type="scientific">Trichonephila clavata</name>
    <name type="common">Joro spider</name>
    <name type="synonym">Nephila clavata</name>
    <dbReference type="NCBI Taxonomy" id="2740835"/>
    <lineage>
        <taxon>Eukaryota</taxon>
        <taxon>Metazoa</taxon>
        <taxon>Ecdysozoa</taxon>
        <taxon>Arthropoda</taxon>
        <taxon>Chelicerata</taxon>
        <taxon>Arachnida</taxon>
        <taxon>Araneae</taxon>
        <taxon>Araneomorphae</taxon>
        <taxon>Entelegynae</taxon>
        <taxon>Araneoidea</taxon>
        <taxon>Nephilidae</taxon>
        <taxon>Trichonephila</taxon>
    </lineage>
</organism>